<dbReference type="GO" id="GO:0046872">
    <property type="term" value="F:metal ion binding"/>
    <property type="evidence" value="ECO:0007669"/>
    <property type="project" value="InterPro"/>
</dbReference>
<dbReference type="Pfam" id="PF02915">
    <property type="entry name" value="Rubrerythrin"/>
    <property type="match status" value="1"/>
</dbReference>
<protein>
    <submittedName>
        <fullName evidence="2">Ferritin-like protein, rubrerythrin domain-containing</fullName>
    </submittedName>
</protein>
<dbReference type="PANTHER" id="PTHR33746">
    <property type="entry name" value="RUBRERYTHRIN"/>
    <property type="match status" value="1"/>
</dbReference>
<dbReference type="EMBL" id="CAGS01000310">
    <property type="protein sequence ID" value="CCF84691.1"/>
    <property type="molecule type" value="Genomic_DNA"/>
</dbReference>
<dbReference type="GO" id="GO:0016491">
    <property type="term" value="F:oxidoreductase activity"/>
    <property type="evidence" value="ECO:0007669"/>
    <property type="project" value="InterPro"/>
</dbReference>
<dbReference type="InterPro" id="IPR009040">
    <property type="entry name" value="Ferritin-like_diiron"/>
</dbReference>
<sequence length="131" mass="14670">MHAETLNNLLTAMHGEAFAYVKYLLFAEHARKNGHTDLAELFEKTAKVERFEHFMEEAELYGLVGSDAENLRNAIQGESYEVETMYREFAEQAAAAGDQAAADRFSEVRQDEIGHRDAFEAALQKLKVAGG</sequence>
<dbReference type="InterPro" id="IPR012347">
    <property type="entry name" value="Ferritin-like"/>
</dbReference>
<dbReference type="InterPro" id="IPR003251">
    <property type="entry name" value="Rr_diiron-bd_dom"/>
</dbReference>
<dbReference type="InterPro" id="IPR052753">
    <property type="entry name" value="Rbr2/Nigerythrin"/>
</dbReference>
<evidence type="ECO:0000313" key="2">
    <source>
        <dbReference type="EMBL" id="CCF84691.1"/>
    </source>
</evidence>
<name>I4EJ29_9BACT</name>
<feature type="domain" description="Ferritin-like diiron" evidence="1">
    <location>
        <begin position="1"/>
        <end position="130"/>
    </location>
</feature>
<proteinExistence type="predicted"/>
<dbReference type="AlphaFoldDB" id="I4EJ29"/>
<evidence type="ECO:0000259" key="1">
    <source>
        <dbReference type="PROSITE" id="PS50905"/>
    </source>
</evidence>
<dbReference type="PROSITE" id="PS50905">
    <property type="entry name" value="FERRITIN_LIKE"/>
    <property type="match status" value="1"/>
</dbReference>
<reference evidence="2 3" key="1">
    <citation type="journal article" date="2012" name="ISME J.">
        <title>Nitrification expanded: discovery, physiology and genomics of a nitrite-oxidizing bacterium from the phylum Chloroflexi.</title>
        <authorList>
            <person name="Sorokin D.Y."/>
            <person name="Lucker S."/>
            <person name="Vejmelkova D."/>
            <person name="Kostrikina N.A."/>
            <person name="Kleerebezem R."/>
            <person name="Rijpstra W.I."/>
            <person name="Damste J.S."/>
            <person name="Le Paslier D."/>
            <person name="Muyzer G."/>
            <person name="Wagner M."/>
            <person name="van Loosdrecht M.C."/>
            <person name="Daims H."/>
        </authorList>
    </citation>
    <scope>NUCLEOTIDE SEQUENCE [LARGE SCALE GENOMIC DNA]</scope>
    <source>
        <strain evidence="3">none</strain>
    </source>
</reference>
<dbReference type="Gene3D" id="1.20.1260.10">
    <property type="match status" value="1"/>
</dbReference>
<dbReference type="InterPro" id="IPR009078">
    <property type="entry name" value="Ferritin-like_SF"/>
</dbReference>
<dbReference type="RefSeq" id="WP_008479038.1">
    <property type="nucleotide sequence ID" value="NZ_CAGS01000310.1"/>
</dbReference>
<evidence type="ECO:0000313" key="3">
    <source>
        <dbReference type="Proteomes" id="UP000004221"/>
    </source>
</evidence>
<comment type="caution">
    <text evidence="2">The sequence shown here is derived from an EMBL/GenBank/DDBJ whole genome shotgun (WGS) entry which is preliminary data.</text>
</comment>
<dbReference type="SUPFAM" id="SSF47240">
    <property type="entry name" value="Ferritin-like"/>
    <property type="match status" value="1"/>
</dbReference>
<dbReference type="OrthoDB" id="9799749at2"/>
<keyword evidence="3" id="KW-1185">Reference proteome</keyword>
<accession>I4EJ29</accession>
<gene>
    <name evidence="2" type="ORF">NITHO_3780004</name>
</gene>
<dbReference type="PANTHER" id="PTHR33746:SF4">
    <property type="entry name" value="RUBRERYTHRIN"/>
    <property type="match status" value="1"/>
</dbReference>
<dbReference type="Proteomes" id="UP000004221">
    <property type="component" value="Unassembled WGS sequence"/>
</dbReference>
<organism evidence="2 3">
    <name type="scientific">Nitrolancea hollandica Lb</name>
    <dbReference type="NCBI Taxonomy" id="1129897"/>
    <lineage>
        <taxon>Bacteria</taxon>
        <taxon>Pseudomonadati</taxon>
        <taxon>Thermomicrobiota</taxon>
        <taxon>Thermomicrobia</taxon>
        <taxon>Sphaerobacterales</taxon>
        <taxon>Sphaerobacterineae</taxon>
        <taxon>Sphaerobacteraceae</taxon>
        <taxon>Nitrolancea</taxon>
    </lineage>
</organism>